<proteinExistence type="predicted"/>
<evidence type="ECO:0000256" key="2">
    <source>
        <dbReference type="ARBA" id="ARBA00023239"/>
    </source>
</evidence>
<dbReference type="PANTHER" id="PTHR33542">
    <property type="entry name" value="SIROHYDROCHLORIN FERROCHELATASE, CHLOROPLASTIC"/>
    <property type="match status" value="1"/>
</dbReference>
<organism evidence="3 4">
    <name type="scientific">Actinocorallia libanotica</name>
    <dbReference type="NCBI Taxonomy" id="46162"/>
    <lineage>
        <taxon>Bacteria</taxon>
        <taxon>Bacillati</taxon>
        <taxon>Actinomycetota</taxon>
        <taxon>Actinomycetes</taxon>
        <taxon>Streptosporangiales</taxon>
        <taxon>Thermomonosporaceae</taxon>
        <taxon>Actinocorallia</taxon>
    </lineage>
</organism>
<dbReference type="InterPro" id="IPR050963">
    <property type="entry name" value="Sirohydro_Cobaltochel/CbiX"/>
</dbReference>
<name>A0ABP4CJK2_9ACTN</name>
<comment type="caution">
    <text evidence="3">The sequence shown here is derived from an EMBL/GenBank/DDBJ whole genome shotgun (WGS) entry which is preliminary data.</text>
</comment>
<protein>
    <submittedName>
        <fullName evidence="3">Sirohydrochlorin chelatase</fullName>
    </submittedName>
</protein>
<accession>A0ABP4CJK2</accession>
<dbReference type="PANTHER" id="PTHR33542:SF5">
    <property type="entry name" value="FERROCHELATASE CHE1"/>
    <property type="match status" value="1"/>
</dbReference>
<dbReference type="Proteomes" id="UP001500665">
    <property type="component" value="Unassembled WGS sequence"/>
</dbReference>
<dbReference type="SUPFAM" id="SSF53800">
    <property type="entry name" value="Chelatase"/>
    <property type="match status" value="1"/>
</dbReference>
<dbReference type="CDD" id="cd03416">
    <property type="entry name" value="CbiX_SirB_N"/>
    <property type="match status" value="1"/>
</dbReference>
<evidence type="ECO:0000313" key="3">
    <source>
        <dbReference type="EMBL" id="GAA0970805.1"/>
    </source>
</evidence>
<dbReference type="RefSeq" id="WP_344248057.1">
    <property type="nucleotide sequence ID" value="NZ_BAAAHH010000081.1"/>
</dbReference>
<dbReference type="EMBL" id="BAAAHH010000081">
    <property type="protein sequence ID" value="GAA0970805.1"/>
    <property type="molecule type" value="Genomic_DNA"/>
</dbReference>
<dbReference type="Gene3D" id="3.40.50.1400">
    <property type="match status" value="2"/>
</dbReference>
<dbReference type="Pfam" id="PF01903">
    <property type="entry name" value="CbiX"/>
    <property type="match status" value="2"/>
</dbReference>
<dbReference type="InterPro" id="IPR002762">
    <property type="entry name" value="CbiX-like"/>
</dbReference>
<sequence>MSVLLGVAHGTRDPAGARVVRELLALVRAARPELTVGEAYAEISAPSVGEAVRELGYGPLVAVPLLLGRGHHVHVDIPEQLAEVGADAVVSRPLGPHRELTGVLVDRLGEATAADAVVLGAAGSTDPRGLADVRSAARLLGRALGRPVPYGFVGGPGPALADVVAEARSGGARSVAVASYLLAPGFFQRRLEAAGADFTAAPLGAHQGLARLILRRYDEVGVRVREVA</sequence>
<evidence type="ECO:0000313" key="4">
    <source>
        <dbReference type="Proteomes" id="UP001500665"/>
    </source>
</evidence>
<reference evidence="4" key="1">
    <citation type="journal article" date="2019" name="Int. J. Syst. Evol. Microbiol.">
        <title>The Global Catalogue of Microorganisms (GCM) 10K type strain sequencing project: providing services to taxonomists for standard genome sequencing and annotation.</title>
        <authorList>
            <consortium name="The Broad Institute Genomics Platform"/>
            <consortium name="The Broad Institute Genome Sequencing Center for Infectious Disease"/>
            <person name="Wu L."/>
            <person name="Ma J."/>
        </authorList>
    </citation>
    <scope>NUCLEOTIDE SEQUENCE [LARGE SCALE GENOMIC DNA]</scope>
    <source>
        <strain evidence="4">JCM 10696</strain>
    </source>
</reference>
<evidence type="ECO:0000256" key="1">
    <source>
        <dbReference type="ARBA" id="ARBA00022723"/>
    </source>
</evidence>
<gene>
    <name evidence="3" type="ORF">GCM10009550_78840</name>
</gene>
<keyword evidence="1" id="KW-0479">Metal-binding</keyword>
<keyword evidence="2" id="KW-0456">Lyase</keyword>
<keyword evidence="4" id="KW-1185">Reference proteome</keyword>